<keyword evidence="3" id="KW-0206">Cytoskeleton</keyword>
<dbReference type="GO" id="GO:0005813">
    <property type="term" value="C:centrosome"/>
    <property type="evidence" value="ECO:0007669"/>
    <property type="project" value="UniProtKB-SubCell"/>
</dbReference>
<evidence type="ECO:0000259" key="5">
    <source>
        <dbReference type="Pfam" id="PF15309"/>
    </source>
</evidence>
<dbReference type="InParanoid" id="A0A672TUX0"/>
<feature type="region of interest" description="Disordered" evidence="4">
    <location>
        <begin position="582"/>
        <end position="633"/>
    </location>
</feature>
<feature type="compositionally biased region" description="Polar residues" evidence="4">
    <location>
        <begin position="478"/>
        <end position="503"/>
    </location>
</feature>
<protein>
    <submittedName>
        <fullName evidence="7">Chromosome 10 open reading frame 90</fullName>
    </submittedName>
</protein>
<feature type="region of interest" description="Disordered" evidence="4">
    <location>
        <begin position="303"/>
        <end position="326"/>
    </location>
</feature>
<feature type="region of interest" description="Disordered" evidence="4">
    <location>
        <begin position="40"/>
        <end position="64"/>
    </location>
</feature>
<evidence type="ECO:0000256" key="4">
    <source>
        <dbReference type="SAM" id="MobiDB-lite"/>
    </source>
</evidence>
<feature type="compositionally biased region" description="Low complexity" evidence="4">
    <location>
        <begin position="211"/>
        <end position="220"/>
    </location>
</feature>
<dbReference type="AlphaFoldDB" id="A0A672TUX0"/>
<reference evidence="7" key="2">
    <citation type="submission" date="2025-08" db="UniProtKB">
        <authorList>
            <consortium name="Ensembl"/>
        </authorList>
    </citation>
    <scope>IDENTIFICATION</scope>
</reference>
<feature type="region of interest" description="Disordered" evidence="4">
    <location>
        <begin position="210"/>
        <end position="230"/>
    </location>
</feature>
<comment type="subcellular location">
    <subcellularLocation>
        <location evidence="1">Cytoplasm</location>
        <location evidence="1">Cytoskeleton</location>
        <location evidence="1">Microtubule organizing center</location>
        <location evidence="1">Centrosome</location>
    </subcellularLocation>
</comment>
<feature type="region of interest" description="Disordered" evidence="4">
    <location>
        <begin position="471"/>
        <end position="535"/>
    </location>
</feature>
<dbReference type="Ensembl" id="ENSSHBT00005007054.1">
    <property type="protein sequence ID" value="ENSSHBP00005005833.1"/>
    <property type="gene ID" value="ENSSHBG00005005082.1"/>
</dbReference>
<dbReference type="Pfam" id="PF15309">
    <property type="entry name" value="ALMS_motif"/>
    <property type="match status" value="1"/>
</dbReference>
<feature type="compositionally biased region" description="Polar residues" evidence="4">
    <location>
        <begin position="315"/>
        <end position="324"/>
    </location>
</feature>
<feature type="compositionally biased region" description="Polar residues" evidence="4">
    <location>
        <begin position="666"/>
        <end position="678"/>
    </location>
</feature>
<organism evidence="7 8">
    <name type="scientific">Strigops habroptila</name>
    <name type="common">Kakapo</name>
    <dbReference type="NCBI Taxonomy" id="2489341"/>
    <lineage>
        <taxon>Eukaryota</taxon>
        <taxon>Metazoa</taxon>
        <taxon>Chordata</taxon>
        <taxon>Craniata</taxon>
        <taxon>Vertebrata</taxon>
        <taxon>Euteleostomi</taxon>
        <taxon>Archelosauria</taxon>
        <taxon>Archosauria</taxon>
        <taxon>Dinosauria</taxon>
        <taxon>Saurischia</taxon>
        <taxon>Theropoda</taxon>
        <taxon>Coelurosauria</taxon>
        <taxon>Aves</taxon>
        <taxon>Neognathae</taxon>
        <taxon>Neoaves</taxon>
        <taxon>Telluraves</taxon>
        <taxon>Australaves</taxon>
        <taxon>Psittaciformes</taxon>
        <taxon>Psittacidae</taxon>
        <taxon>Strigops</taxon>
    </lineage>
</organism>
<sequence length="726" mass="80371">MLMQGGGRHELFMPLQPEQADPGFSCYHCNKWQLAQPCSGRSASRESTEMPSREGKPPCPRCAQSSRVDFQVKPYAKWTREAQSFVTRMFLTINYSSWKKTGCFGGTQKQWSTDGQRTCTGLRRERAVESKSSSTKESLSSQNTTISPIVISQMIDENKSKENWPVLSMLSMISQPSAYQVKQSLVNHGAVSINRAFMVLPSRIEIQASLDDTTSPSDSPTAEEKQCQNQHRGFASITITARRVAVGFSDPAHGSGAVQEPNAMSHTSSKVPVRSLHCWPPHGHTNQHVSPLKVSESCSQFSEEPRKQLFDPGNKENSVGLQSSDGRENVPPSFISCVHLQVSQRCPNTIYYLDKSLNVCIDQPQIKCQKIHRSALSFNINCSLSRLTADGVDGIANGEPIEEIFQTKLLEENKIPLRSNSSADLTENNVINKEKTNGRYLGSKYPLQSVFFSELPAFVDTPRGPNNIVTAKKDDGTQMLSGSKKNQCTTGWSSAMDSGSLPDTASRKAVAVASDVSLGKRDPSKGTSRSKEIQAQGILKPKISVSRSLCNLTASSRTLLEENVHRENQLLKSDYEFCGSSDKLKEREEEDEREGASRVTLSTAHSPDVTHGKSNALTQPETSSQAEKHPPTPRTLREALEIHKPQFICRSQERLKRLEQMVQLRKAQQSEAPATNQVPPLRKSASTSTSSRRKQFTVPHPLSGKLDRDQQQVCSCLSNLDPFIVF</sequence>
<evidence type="ECO:0000259" key="6">
    <source>
        <dbReference type="Pfam" id="PF17730"/>
    </source>
</evidence>
<name>A0A672TUX0_STRHB</name>
<dbReference type="OMA" id="HEYWVTH"/>
<keyword evidence="8" id="KW-1185">Reference proteome</keyword>
<feature type="domain" description="ALMS motif" evidence="5">
    <location>
        <begin position="634"/>
        <end position="712"/>
    </location>
</feature>
<feature type="domain" description="Centrosomal protein C10orf90 N-terminal" evidence="6">
    <location>
        <begin position="149"/>
        <end position="477"/>
    </location>
</feature>
<evidence type="ECO:0000256" key="2">
    <source>
        <dbReference type="ARBA" id="ARBA00022490"/>
    </source>
</evidence>
<feature type="region of interest" description="Disordered" evidence="4">
    <location>
        <begin position="666"/>
        <end position="704"/>
    </location>
</feature>
<feature type="compositionally biased region" description="Basic and acidic residues" evidence="4">
    <location>
        <begin position="43"/>
        <end position="56"/>
    </location>
</feature>
<gene>
    <name evidence="7" type="primary">C10orf90</name>
</gene>
<keyword evidence="2" id="KW-0963">Cytoplasm</keyword>
<dbReference type="GO" id="GO:0005829">
    <property type="term" value="C:cytosol"/>
    <property type="evidence" value="ECO:0007669"/>
    <property type="project" value="Ensembl"/>
</dbReference>
<feature type="compositionally biased region" description="Polar residues" evidence="4">
    <location>
        <begin position="612"/>
        <end position="625"/>
    </location>
</feature>
<accession>A0A672TUX0</accession>
<evidence type="ECO:0000313" key="7">
    <source>
        <dbReference type="Ensembl" id="ENSSHBP00005005833.1"/>
    </source>
</evidence>
<dbReference type="GO" id="GO:0005654">
    <property type="term" value="C:nucleoplasm"/>
    <property type="evidence" value="ECO:0007669"/>
    <property type="project" value="Ensembl"/>
</dbReference>
<feature type="compositionally biased region" description="Basic and acidic residues" evidence="4">
    <location>
        <begin position="518"/>
        <end position="532"/>
    </location>
</feature>
<proteinExistence type="predicted"/>
<dbReference type="GeneTree" id="ENSGT00940000153123"/>
<reference evidence="7" key="3">
    <citation type="submission" date="2025-09" db="UniProtKB">
        <authorList>
            <consortium name="Ensembl"/>
        </authorList>
    </citation>
    <scope>IDENTIFICATION</scope>
</reference>
<dbReference type="InterPro" id="IPR029299">
    <property type="entry name" value="ALMS_motif"/>
</dbReference>
<reference evidence="7 8" key="1">
    <citation type="submission" date="2019-11" db="EMBL/GenBank/DDBJ databases">
        <title>Strigops habroptila (kakapo) genome, bStrHab1, primary haplotype, v2.</title>
        <authorList>
            <person name="Jarvis E.D."/>
            <person name="Howard J."/>
            <person name="Rhie A."/>
            <person name="Phillippy A."/>
            <person name="Korlach J."/>
            <person name="Digby A."/>
            <person name="Iorns D."/>
            <person name="Eason D."/>
            <person name="Robertson B."/>
            <person name="Raemaekers T."/>
            <person name="Howe K."/>
            <person name="Lewin H."/>
            <person name="Damas J."/>
            <person name="Hastie A."/>
            <person name="Tracey A."/>
            <person name="Chow W."/>
            <person name="Fedrigo O."/>
        </authorList>
    </citation>
    <scope>NUCLEOTIDE SEQUENCE [LARGE SCALE GENOMIC DNA]</scope>
</reference>
<evidence type="ECO:0000313" key="8">
    <source>
        <dbReference type="Proteomes" id="UP000472266"/>
    </source>
</evidence>
<evidence type="ECO:0000256" key="3">
    <source>
        <dbReference type="ARBA" id="ARBA00023212"/>
    </source>
</evidence>
<dbReference type="InterPro" id="IPR041179">
    <property type="entry name" value="C10orf90_N"/>
</dbReference>
<dbReference type="Proteomes" id="UP000472266">
    <property type="component" value="Chromosome 6"/>
</dbReference>
<evidence type="ECO:0000256" key="1">
    <source>
        <dbReference type="ARBA" id="ARBA00004300"/>
    </source>
</evidence>
<dbReference type="Pfam" id="PF17730">
    <property type="entry name" value="Centro_C10orf90"/>
    <property type="match status" value="1"/>
</dbReference>